<dbReference type="EMBL" id="ML119726">
    <property type="protein sequence ID" value="RPA77437.1"/>
    <property type="molecule type" value="Genomic_DNA"/>
</dbReference>
<reference evidence="1 2" key="1">
    <citation type="journal article" date="2018" name="Nat. Ecol. Evol.">
        <title>Pezizomycetes genomes reveal the molecular basis of ectomycorrhizal truffle lifestyle.</title>
        <authorList>
            <person name="Murat C."/>
            <person name="Payen T."/>
            <person name="Noel B."/>
            <person name="Kuo A."/>
            <person name="Morin E."/>
            <person name="Chen J."/>
            <person name="Kohler A."/>
            <person name="Krizsan K."/>
            <person name="Balestrini R."/>
            <person name="Da Silva C."/>
            <person name="Montanini B."/>
            <person name="Hainaut M."/>
            <person name="Levati E."/>
            <person name="Barry K.W."/>
            <person name="Belfiori B."/>
            <person name="Cichocki N."/>
            <person name="Clum A."/>
            <person name="Dockter R.B."/>
            <person name="Fauchery L."/>
            <person name="Guy J."/>
            <person name="Iotti M."/>
            <person name="Le Tacon F."/>
            <person name="Lindquist E.A."/>
            <person name="Lipzen A."/>
            <person name="Malagnac F."/>
            <person name="Mello A."/>
            <person name="Molinier V."/>
            <person name="Miyauchi S."/>
            <person name="Poulain J."/>
            <person name="Riccioni C."/>
            <person name="Rubini A."/>
            <person name="Sitrit Y."/>
            <person name="Splivallo R."/>
            <person name="Traeger S."/>
            <person name="Wang M."/>
            <person name="Zifcakova L."/>
            <person name="Wipf D."/>
            <person name="Zambonelli A."/>
            <person name="Paolocci F."/>
            <person name="Nowrousian M."/>
            <person name="Ottonello S."/>
            <person name="Baldrian P."/>
            <person name="Spatafora J.W."/>
            <person name="Henrissat B."/>
            <person name="Nagy L.G."/>
            <person name="Aury J.M."/>
            <person name="Wincker P."/>
            <person name="Grigoriev I.V."/>
            <person name="Bonfante P."/>
            <person name="Martin F.M."/>
        </authorList>
    </citation>
    <scope>NUCLEOTIDE SEQUENCE [LARGE SCALE GENOMIC DNA]</scope>
    <source>
        <strain evidence="1 2">RN42</strain>
    </source>
</reference>
<gene>
    <name evidence="1" type="ORF">BJ508DRAFT_330159</name>
</gene>
<keyword evidence="2" id="KW-1185">Reference proteome</keyword>
<proteinExistence type="predicted"/>
<accession>A0A3N4HW61</accession>
<sequence length="250" mass="28612">MASLLQPPPTTTTYHLLTSLSKPPFTYDLARLKTAHATASLAFTYLTTLHLHAHRLLRIILHSPAAPLGPISPANFNLPNKTRNDCYNVRSFHYTVAAYMAYYDAQPANTHRREMKPAWNAQALEDGAVEVTAVINMLLQCDEEFMELLGAVEEEERMLWGLLKDSEMGWMDRLMGRKQKVVTTMDVDKFWVYKWWSTASVRCLEEVVAVRKMEDAVRGLERVYWGFGFGGMEGEDMLDVESPKRYARET</sequence>
<dbReference type="AlphaFoldDB" id="A0A3N4HW61"/>
<name>A0A3N4HW61_ASCIM</name>
<dbReference type="Proteomes" id="UP000275078">
    <property type="component" value="Unassembled WGS sequence"/>
</dbReference>
<evidence type="ECO:0000313" key="2">
    <source>
        <dbReference type="Proteomes" id="UP000275078"/>
    </source>
</evidence>
<organism evidence="1 2">
    <name type="scientific">Ascobolus immersus RN42</name>
    <dbReference type="NCBI Taxonomy" id="1160509"/>
    <lineage>
        <taxon>Eukaryota</taxon>
        <taxon>Fungi</taxon>
        <taxon>Dikarya</taxon>
        <taxon>Ascomycota</taxon>
        <taxon>Pezizomycotina</taxon>
        <taxon>Pezizomycetes</taxon>
        <taxon>Pezizales</taxon>
        <taxon>Ascobolaceae</taxon>
        <taxon>Ascobolus</taxon>
    </lineage>
</organism>
<evidence type="ECO:0000313" key="1">
    <source>
        <dbReference type="EMBL" id="RPA77437.1"/>
    </source>
</evidence>
<protein>
    <submittedName>
        <fullName evidence="1">Uncharacterized protein</fullName>
    </submittedName>
</protein>